<evidence type="ECO:0000313" key="1">
    <source>
        <dbReference type="EMBL" id="TQN42937.1"/>
    </source>
</evidence>
<dbReference type="InterPro" id="IPR019239">
    <property type="entry name" value="VapB_antitoxin"/>
</dbReference>
<dbReference type="Pfam" id="PF09957">
    <property type="entry name" value="VapB_antitoxin"/>
    <property type="match status" value="1"/>
</dbReference>
<dbReference type="RefSeq" id="WP_170182420.1">
    <property type="nucleotide sequence ID" value="NZ_VFQE01000001.1"/>
</dbReference>
<keyword evidence="2" id="KW-1185">Reference proteome</keyword>
<dbReference type="EMBL" id="VFQE01000001">
    <property type="protein sequence ID" value="TQN42937.1"/>
    <property type="molecule type" value="Genomic_DNA"/>
</dbReference>
<sequence>MAKTLVDIPADKLARAQARLGTATKRETVERALDLVLEQAEQRELIMAVAAGQVSSHFTPEVLGKVRPGA</sequence>
<reference evidence="1 2" key="1">
    <citation type="submission" date="2019-06" db="EMBL/GenBank/DDBJ databases">
        <title>Sequencing the genomes of 1000 actinobacteria strains.</title>
        <authorList>
            <person name="Klenk H.-P."/>
        </authorList>
    </citation>
    <scope>NUCLEOTIDE SEQUENCE [LARGE SCALE GENOMIC DNA]</scope>
    <source>
        <strain evidence="1 2">DSM 46837</strain>
    </source>
</reference>
<accession>A0A543PFU4</accession>
<proteinExistence type="predicted"/>
<name>A0A543PFU4_9ACTN</name>
<gene>
    <name evidence="1" type="ORF">FHU33_2352</name>
</gene>
<dbReference type="AlphaFoldDB" id="A0A543PFU4"/>
<dbReference type="Proteomes" id="UP000319865">
    <property type="component" value="Unassembled WGS sequence"/>
</dbReference>
<evidence type="ECO:0000313" key="2">
    <source>
        <dbReference type="Proteomes" id="UP000319865"/>
    </source>
</evidence>
<comment type="caution">
    <text evidence="1">The sequence shown here is derived from an EMBL/GenBank/DDBJ whole genome shotgun (WGS) entry which is preliminary data.</text>
</comment>
<organism evidence="1 2">
    <name type="scientific">Blastococcus colisei</name>
    <dbReference type="NCBI Taxonomy" id="1564162"/>
    <lineage>
        <taxon>Bacteria</taxon>
        <taxon>Bacillati</taxon>
        <taxon>Actinomycetota</taxon>
        <taxon>Actinomycetes</taxon>
        <taxon>Geodermatophilales</taxon>
        <taxon>Geodermatophilaceae</taxon>
        <taxon>Blastococcus</taxon>
    </lineage>
</organism>
<protein>
    <submittedName>
        <fullName evidence="1">VapB protein of antitoxin of type II toxin-antitoxin system</fullName>
    </submittedName>
</protein>